<dbReference type="GO" id="GO:0006196">
    <property type="term" value="P:AMP catabolic process"/>
    <property type="evidence" value="ECO:0007669"/>
    <property type="project" value="TreeGrafter"/>
</dbReference>
<dbReference type="PANTHER" id="PTHR11575:SF24">
    <property type="entry name" value="5'-NUCLEOTIDASE"/>
    <property type="match status" value="1"/>
</dbReference>
<dbReference type="OrthoDB" id="7722975at2759"/>
<dbReference type="EC" id="3.1.3.5" evidence="2"/>
<dbReference type="InterPro" id="IPR004843">
    <property type="entry name" value="Calcineurin-like_PHP"/>
</dbReference>
<dbReference type="PRINTS" id="PR01607">
    <property type="entry name" value="APYRASEFAMLY"/>
</dbReference>
<comment type="catalytic activity">
    <reaction evidence="1">
        <text>a ribonucleoside 5'-phosphate + H2O = a ribonucleoside + phosphate</text>
        <dbReference type="Rhea" id="RHEA:12484"/>
        <dbReference type="ChEBI" id="CHEBI:15377"/>
        <dbReference type="ChEBI" id="CHEBI:18254"/>
        <dbReference type="ChEBI" id="CHEBI:43474"/>
        <dbReference type="ChEBI" id="CHEBI:58043"/>
        <dbReference type="EC" id="3.1.3.5"/>
    </reaction>
</comment>
<organism evidence="4 5">
    <name type="scientific">Thamnophis sirtalis</name>
    <dbReference type="NCBI Taxonomy" id="35019"/>
    <lineage>
        <taxon>Eukaryota</taxon>
        <taxon>Metazoa</taxon>
        <taxon>Chordata</taxon>
        <taxon>Craniata</taxon>
        <taxon>Vertebrata</taxon>
        <taxon>Euteleostomi</taxon>
        <taxon>Lepidosauria</taxon>
        <taxon>Squamata</taxon>
        <taxon>Bifurcata</taxon>
        <taxon>Unidentata</taxon>
        <taxon>Episquamata</taxon>
        <taxon>Toxicofera</taxon>
        <taxon>Serpentes</taxon>
        <taxon>Colubroidea</taxon>
        <taxon>Colubridae</taxon>
        <taxon>Natricinae</taxon>
        <taxon>Thamnophis</taxon>
    </lineage>
</organism>
<dbReference type="PANTHER" id="PTHR11575">
    <property type="entry name" value="5'-NUCLEOTIDASE-RELATED"/>
    <property type="match status" value="1"/>
</dbReference>
<proteinExistence type="predicted"/>
<dbReference type="KEGG" id="tsr:106548740"/>
<dbReference type="InterPro" id="IPR006179">
    <property type="entry name" value="5_nucleotidase/apyrase"/>
</dbReference>
<keyword evidence="4" id="KW-1185">Reference proteome</keyword>
<dbReference type="GO" id="GO:0008253">
    <property type="term" value="F:5'-nucleotidase activity"/>
    <property type="evidence" value="ECO:0007669"/>
    <property type="project" value="UniProtKB-EC"/>
</dbReference>
<dbReference type="SUPFAM" id="SSF56300">
    <property type="entry name" value="Metallo-dependent phosphatases"/>
    <property type="match status" value="1"/>
</dbReference>
<evidence type="ECO:0000313" key="4">
    <source>
        <dbReference type="Proteomes" id="UP000504617"/>
    </source>
</evidence>
<evidence type="ECO:0000256" key="1">
    <source>
        <dbReference type="ARBA" id="ARBA00000815"/>
    </source>
</evidence>
<sequence length="186" mass="20379">MFIFRKFDQKQPVTAIAALGNHEFDNGWNGLLDPLLKNVNFSILSANIKSKAPNTTNISQYVFPYKIIKVGSEKVGIIGYTTKETPVLSNPGPGLEFKDEVEELQDQANKLTTLGVNKIIALGHSGFKEDQRIAQKVKGIDVVIGGHTNTFLYTGNPPSNEVPAGNYPFMQLSDDGRKVPVVQAYA</sequence>
<dbReference type="GeneID" id="106548740"/>
<accession>A0A6I9YC76</accession>
<feature type="domain" description="Calcineurin-like phosphoesterase" evidence="3">
    <location>
        <begin position="9"/>
        <end position="148"/>
    </location>
</feature>
<dbReference type="Gene3D" id="3.60.21.10">
    <property type="match status" value="1"/>
</dbReference>
<gene>
    <name evidence="5" type="primary">LOC106548740</name>
</gene>
<reference evidence="5" key="1">
    <citation type="submission" date="2025-08" db="UniProtKB">
        <authorList>
            <consortium name="RefSeq"/>
        </authorList>
    </citation>
    <scope>IDENTIFICATION</scope>
</reference>
<dbReference type="GO" id="GO:0005886">
    <property type="term" value="C:plasma membrane"/>
    <property type="evidence" value="ECO:0007669"/>
    <property type="project" value="TreeGrafter"/>
</dbReference>
<dbReference type="InterPro" id="IPR029052">
    <property type="entry name" value="Metallo-depent_PP-like"/>
</dbReference>
<dbReference type="Pfam" id="PF00149">
    <property type="entry name" value="Metallophos"/>
    <property type="match status" value="1"/>
</dbReference>
<dbReference type="Proteomes" id="UP000504617">
    <property type="component" value="Unplaced"/>
</dbReference>
<evidence type="ECO:0000256" key="2">
    <source>
        <dbReference type="ARBA" id="ARBA00012643"/>
    </source>
</evidence>
<evidence type="ECO:0000259" key="3">
    <source>
        <dbReference type="Pfam" id="PF00149"/>
    </source>
</evidence>
<name>A0A6I9YC76_9SAUR</name>
<feature type="non-terminal residue" evidence="5">
    <location>
        <position position="186"/>
    </location>
</feature>
<protein>
    <recommendedName>
        <fullName evidence="2">5'-nucleotidase</fullName>
        <ecNumber evidence="2">3.1.3.5</ecNumber>
    </recommendedName>
</protein>
<dbReference type="AlphaFoldDB" id="A0A6I9YC76"/>
<evidence type="ECO:0000313" key="5">
    <source>
        <dbReference type="RefSeq" id="XP_013921664.1"/>
    </source>
</evidence>
<dbReference type="RefSeq" id="XP_013921664.1">
    <property type="nucleotide sequence ID" value="XM_014066189.1"/>
</dbReference>